<dbReference type="InterPro" id="IPR012132">
    <property type="entry name" value="GMC_OxRdtase"/>
</dbReference>
<dbReference type="InterPro" id="IPR036188">
    <property type="entry name" value="FAD/NAD-bd_sf"/>
</dbReference>
<gene>
    <name evidence="6" type="ORF">OBRU01_26521</name>
</gene>
<feature type="domain" description="Glucose-methanol-choline oxidoreductase N-terminal" evidence="5">
    <location>
        <begin position="22"/>
        <end position="147"/>
    </location>
</feature>
<comment type="similarity">
    <text evidence="2">Belongs to the GMC oxidoreductase family.</text>
</comment>
<dbReference type="AlphaFoldDB" id="A0A0L7K2T6"/>
<dbReference type="Gene3D" id="3.30.560.10">
    <property type="entry name" value="Glucose Oxidase, domain 3"/>
    <property type="match status" value="1"/>
</dbReference>
<dbReference type="GO" id="GO:0016614">
    <property type="term" value="F:oxidoreductase activity, acting on CH-OH group of donors"/>
    <property type="evidence" value="ECO:0007669"/>
    <property type="project" value="InterPro"/>
</dbReference>
<evidence type="ECO:0000313" key="7">
    <source>
        <dbReference type="Proteomes" id="UP000037510"/>
    </source>
</evidence>
<dbReference type="EMBL" id="JTDY01013732">
    <property type="protein sequence ID" value="KOB52106.1"/>
    <property type="molecule type" value="Genomic_DNA"/>
</dbReference>
<evidence type="ECO:0000256" key="2">
    <source>
        <dbReference type="ARBA" id="ARBA00010790"/>
    </source>
</evidence>
<organism evidence="6 7">
    <name type="scientific">Operophtera brumata</name>
    <name type="common">Winter moth</name>
    <name type="synonym">Phalaena brumata</name>
    <dbReference type="NCBI Taxonomy" id="104452"/>
    <lineage>
        <taxon>Eukaryota</taxon>
        <taxon>Metazoa</taxon>
        <taxon>Ecdysozoa</taxon>
        <taxon>Arthropoda</taxon>
        <taxon>Hexapoda</taxon>
        <taxon>Insecta</taxon>
        <taxon>Pterygota</taxon>
        <taxon>Neoptera</taxon>
        <taxon>Endopterygota</taxon>
        <taxon>Lepidoptera</taxon>
        <taxon>Glossata</taxon>
        <taxon>Ditrysia</taxon>
        <taxon>Geometroidea</taxon>
        <taxon>Geometridae</taxon>
        <taxon>Larentiinae</taxon>
        <taxon>Operophtera</taxon>
    </lineage>
</organism>
<evidence type="ECO:0000256" key="1">
    <source>
        <dbReference type="ARBA" id="ARBA00001974"/>
    </source>
</evidence>
<sequence>MVKNYCDHRHLPTYSIPDGQKFDFIVVGAGSAGCVLANRLTEVSDWSVLLIEAGDEPPGVTNSPGLSVMLATRLPNWNHFTEDDGFSSQAHKTKTIRSIRGKMLGGSSASNFMFYVRGNRADYENWVAQGNDGWDWDTVTHYFKKSERLNDSHILNSHTADLH</sequence>
<reference evidence="6 7" key="1">
    <citation type="journal article" date="2015" name="Genome Biol. Evol.">
        <title>The genome of winter moth (Operophtera brumata) provides a genomic perspective on sexual dimorphism and phenology.</title>
        <authorList>
            <person name="Derks M.F."/>
            <person name="Smit S."/>
            <person name="Salis L."/>
            <person name="Schijlen E."/>
            <person name="Bossers A."/>
            <person name="Mateman C."/>
            <person name="Pijl A.S."/>
            <person name="de Ridder D."/>
            <person name="Groenen M.A."/>
            <person name="Visser M.E."/>
            <person name="Megens H.J."/>
        </authorList>
    </citation>
    <scope>NUCLEOTIDE SEQUENCE [LARGE SCALE GENOMIC DNA]</scope>
    <source>
        <strain evidence="6">WM2013NL</strain>
        <tissue evidence="6">Head and thorax</tissue>
    </source>
</reference>
<comment type="caution">
    <text evidence="6">The sequence shown here is derived from an EMBL/GenBank/DDBJ whole genome shotgun (WGS) entry which is preliminary data.</text>
</comment>
<accession>A0A0L7K2T6</accession>
<dbReference type="Proteomes" id="UP000037510">
    <property type="component" value="Unassembled WGS sequence"/>
</dbReference>
<keyword evidence="4" id="KW-0274">FAD</keyword>
<evidence type="ECO:0000259" key="5">
    <source>
        <dbReference type="Pfam" id="PF00732"/>
    </source>
</evidence>
<dbReference type="PROSITE" id="PS51257">
    <property type="entry name" value="PROKAR_LIPOPROTEIN"/>
    <property type="match status" value="1"/>
</dbReference>
<dbReference type="Pfam" id="PF00732">
    <property type="entry name" value="GMC_oxred_N"/>
    <property type="match status" value="1"/>
</dbReference>
<dbReference type="PANTHER" id="PTHR11552:SF147">
    <property type="entry name" value="CHOLINE DEHYDROGENASE, MITOCHONDRIAL"/>
    <property type="match status" value="1"/>
</dbReference>
<dbReference type="GO" id="GO:0050660">
    <property type="term" value="F:flavin adenine dinucleotide binding"/>
    <property type="evidence" value="ECO:0007669"/>
    <property type="project" value="InterPro"/>
</dbReference>
<dbReference type="Gene3D" id="3.50.50.60">
    <property type="entry name" value="FAD/NAD(P)-binding domain"/>
    <property type="match status" value="1"/>
</dbReference>
<dbReference type="PANTHER" id="PTHR11552">
    <property type="entry name" value="GLUCOSE-METHANOL-CHOLINE GMC OXIDOREDUCTASE"/>
    <property type="match status" value="1"/>
</dbReference>
<dbReference type="InterPro" id="IPR000172">
    <property type="entry name" value="GMC_OxRdtase_N"/>
</dbReference>
<feature type="non-terminal residue" evidence="6">
    <location>
        <position position="163"/>
    </location>
</feature>
<protein>
    <submittedName>
        <fullName evidence="6">Putative ecdysone oxidase</fullName>
    </submittedName>
</protein>
<dbReference type="SUPFAM" id="SSF51905">
    <property type="entry name" value="FAD/NAD(P)-binding domain"/>
    <property type="match status" value="1"/>
</dbReference>
<comment type="cofactor">
    <cofactor evidence="1">
        <name>FAD</name>
        <dbReference type="ChEBI" id="CHEBI:57692"/>
    </cofactor>
</comment>
<dbReference type="STRING" id="104452.A0A0L7K2T6"/>
<keyword evidence="7" id="KW-1185">Reference proteome</keyword>
<evidence type="ECO:0000256" key="3">
    <source>
        <dbReference type="ARBA" id="ARBA00022630"/>
    </source>
</evidence>
<keyword evidence="3" id="KW-0285">Flavoprotein</keyword>
<evidence type="ECO:0000256" key="4">
    <source>
        <dbReference type="ARBA" id="ARBA00022827"/>
    </source>
</evidence>
<name>A0A0L7K2T6_OPEBR</name>
<evidence type="ECO:0000313" key="6">
    <source>
        <dbReference type="EMBL" id="KOB52106.1"/>
    </source>
</evidence>
<proteinExistence type="inferred from homology"/>